<evidence type="ECO:0000256" key="14">
    <source>
        <dbReference type="ARBA" id="ARBA00023128"/>
    </source>
</evidence>
<keyword evidence="15 17" id="KW-0472">Membrane</keyword>
<accession>A0A8K1X6Y4</accession>
<feature type="transmembrane region" description="Helical" evidence="17">
    <location>
        <begin position="424"/>
        <end position="447"/>
    </location>
</feature>
<keyword evidence="6" id="KW-0679">Respiratory chain</keyword>
<evidence type="ECO:0000256" key="7">
    <source>
        <dbReference type="ARBA" id="ARBA00022692"/>
    </source>
</evidence>
<comment type="catalytic activity">
    <reaction evidence="16 17">
        <text>a ubiquinone + NADH + 5 H(+)(in) = a ubiquinol + NAD(+) + 4 H(+)(out)</text>
        <dbReference type="Rhea" id="RHEA:29091"/>
        <dbReference type="Rhea" id="RHEA-COMP:9565"/>
        <dbReference type="Rhea" id="RHEA-COMP:9566"/>
        <dbReference type="ChEBI" id="CHEBI:15378"/>
        <dbReference type="ChEBI" id="CHEBI:16389"/>
        <dbReference type="ChEBI" id="CHEBI:17976"/>
        <dbReference type="ChEBI" id="CHEBI:57540"/>
        <dbReference type="ChEBI" id="CHEBI:57945"/>
        <dbReference type="EC" id="7.1.1.2"/>
    </reaction>
</comment>
<organism evidence="21">
    <name type="scientific">Odontodes seranensis</name>
    <dbReference type="NCBI Taxonomy" id="1480101"/>
    <lineage>
        <taxon>Eukaryota</taxon>
        <taxon>Metazoa</taxon>
        <taxon>Ecdysozoa</taxon>
        <taxon>Arthropoda</taxon>
        <taxon>Hexapoda</taxon>
        <taxon>Insecta</taxon>
        <taxon>Pterygota</taxon>
        <taxon>Neoptera</taxon>
        <taxon>Endopterygota</taxon>
        <taxon>Lepidoptera</taxon>
        <taxon>Glossata</taxon>
        <taxon>Ditrysia</taxon>
        <taxon>Noctuoidea</taxon>
        <taxon>Euteliidae</taxon>
        <taxon>Stictopterinae</taxon>
        <taxon>Odontodes</taxon>
    </lineage>
</organism>
<dbReference type="InterPro" id="IPR001516">
    <property type="entry name" value="Proton_antipo_N"/>
</dbReference>
<comment type="function">
    <text evidence="17">Core subunit of the mitochondrial membrane respiratory chain NADH dehydrogenase (Complex I) which catalyzes electron transfer from NADH through the respiratory chain, using ubiquinone as an electron acceptor. Essential for the catalytic activity and assembly of complex I.</text>
</comment>
<geneLocation type="mitochondrion" evidence="21"/>
<name>A0A8K1X6Y4_9NEOP</name>
<dbReference type="InterPro" id="IPR001750">
    <property type="entry name" value="ND/Mrp_TM"/>
</dbReference>
<evidence type="ECO:0000256" key="3">
    <source>
        <dbReference type="ARBA" id="ARBA00012944"/>
    </source>
</evidence>
<feature type="transmembrane region" description="Helical" evidence="17">
    <location>
        <begin position="7"/>
        <end position="31"/>
    </location>
</feature>
<reference evidence="21" key="1">
    <citation type="submission" date="2021-03" db="EMBL/GenBank/DDBJ databases">
        <title>Molecular phylogenetic analysis of superfamily Noctuoidea Moths in Western Ghats from Tamil Nadu.</title>
        <authorList>
            <person name="Muzafar R."/>
            <person name="Rauf S.A."/>
            <person name="Sivasankaran K."/>
            <person name="Ignacimuthu S."/>
        </authorList>
    </citation>
    <scope>NUCLEOTIDE SEQUENCE</scope>
</reference>
<feature type="transmembrane region" description="Helical" evidence="17">
    <location>
        <begin position="114"/>
        <end position="133"/>
    </location>
</feature>
<dbReference type="PRINTS" id="PR01434">
    <property type="entry name" value="NADHDHGNASE5"/>
</dbReference>
<feature type="transmembrane region" description="Helical" evidence="17">
    <location>
        <begin position="220"/>
        <end position="240"/>
    </location>
</feature>
<dbReference type="PANTHER" id="PTHR42829">
    <property type="entry name" value="NADH-UBIQUINONE OXIDOREDUCTASE CHAIN 5"/>
    <property type="match status" value="1"/>
</dbReference>
<gene>
    <name evidence="21" type="primary">nad5</name>
</gene>
<feature type="transmembrane region" description="Helical" evidence="17">
    <location>
        <begin position="51"/>
        <end position="77"/>
    </location>
</feature>
<evidence type="ECO:0000256" key="8">
    <source>
        <dbReference type="ARBA" id="ARBA00022792"/>
    </source>
</evidence>
<dbReference type="InterPro" id="IPR010934">
    <property type="entry name" value="NADH_DH_su5_C"/>
</dbReference>
<evidence type="ECO:0000256" key="9">
    <source>
        <dbReference type="ARBA" id="ARBA00022967"/>
    </source>
</evidence>
<evidence type="ECO:0000313" key="21">
    <source>
        <dbReference type="EMBL" id="UHA56193.1"/>
    </source>
</evidence>
<evidence type="ECO:0000259" key="19">
    <source>
        <dbReference type="Pfam" id="PF00662"/>
    </source>
</evidence>
<evidence type="ECO:0000256" key="12">
    <source>
        <dbReference type="ARBA" id="ARBA00023027"/>
    </source>
</evidence>
<feature type="domain" description="NADH dehydrogenase subunit 5 C-terminal" evidence="20">
    <location>
        <begin position="396"/>
        <end position="577"/>
    </location>
</feature>
<evidence type="ECO:0000256" key="4">
    <source>
        <dbReference type="ARBA" id="ARBA00021096"/>
    </source>
</evidence>
<keyword evidence="12 17" id="KW-0520">NAD</keyword>
<keyword evidence="7 17" id="KW-0812">Transmembrane</keyword>
<evidence type="ECO:0000256" key="10">
    <source>
        <dbReference type="ARBA" id="ARBA00022982"/>
    </source>
</evidence>
<dbReference type="Pfam" id="PF00361">
    <property type="entry name" value="Proton_antipo_M"/>
    <property type="match status" value="1"/>
</dbReference>
<feature type="transmembrane region" description="Helical" evidence="17">
    <location>
        <begin position="336"/>
        <end position="362"/>
    </location>
</feature>
<feature type="transmembrane region" description="Helical" evidence="17">
    <location>
        <begin position="368"/>
        <end position="388"/>
    </location>
</feature>
<feature type="transmembrane region" description="Helical" evidence="17">
    <location>
        <begin position="561"/>
        <end position="580"/>
    </location>
</feature>
<evidence type="ECO:0000256" key="1">
    <source>
        <dbReference type="ARBA" id="ARBA00003257"/>
    </source>
</evidence>
<dbReference type="GO" id="GO:0003954">
    <property type="term" value="F:NADH dehydrogenase activity"/>
    <property type="evidence" value="ECO:0007669"/>
    <property type="project" value="TreeGrafter"/>
</dbReference>
<dbReference type="AlphaFoldDB" id="A0A8K1X6Y4"/>
<evidence type="ECO:0000256" key="16">
    <source>
        <dbReference type="ARBA" id="ARBA00049551"/>
    </source>
</evidence>
<dbReference type="GO" id="GO:0008137">
    <property type="term" value="F:NADH dehydrogenase (ubiquinone) activity"/>
    <property type="evidence" value="ECO:0007669"/>
    <property type="project" value="UniProtKB-EC"/>
</dbReference>
<feature type="transmembrane region" description="Helical" evidence="17">
    <location>
        <begin position="89"/>
        <end position="108"/>
    </location>
</feature>
<proteinExistence type="inferred from homology"/>
<comment type="function">
    <text evidence="1">Core subunit of the mitochondrial membrane respiratory chain NADH dehydrogenase (Complex I) that is believed to belong to the minimal assembly required for catalysis. Complex I functions in the transfer of electrons from NADH to the respiratory chain. The immediate electron acceptor for the enzyme is believed to be ubiquinone.</text>
</comment>
<evidence type="ECO:0000256" key="6">
    <source>
        <dbReference type="ARBA" id="ARBA00022660"/>
    </source>
</evidence>
<keyword evidence="14 17" id="KW-0496">Mitochondrion</keyword>
<keyword evidence="8" id="KW-0999">Mitochondrion inner membrane</keyword>
<dbReference type="InterPro" id="IPR003945">
    <property type="entry name" value="NU5C-like"/>
</dbReference>
<dbReference type="GO" id="GO:0005743">
    <property type="term" value="C:mitochondrial inner membrane"/>
    <property type="evidence" value="ECO:0007669"/>
    <property type="project" value="UniProtKB-SubCell"/>
</dbReference>
<protein>
    <recommendedName>
        <fullName evidence="4 17">NADH-ubiquinone oxidoreductase chain 5</fullName>
        <ecNumber evidence="3 17">7.1.1.2</ecNumber>
    </recommendedName>
</protein>
<dbReference type="EC" id="7.1.1.2" evidence="3 17"/>
<evidence type="ECO:0000256" key="2">
    <source>
        <dbReference type="ARBA" id="ARBA00004448"/>
    </source>
</evidence>
<sequence length="581" mass="67609">MNMLKYSICFISFFFLFMMSMLNFFMMIYFIENNMVIFLEWEVISFNSMSIVMSILLDWMSLLFMMFVFLISSVVIYYSKSYMSSELNLSRFIILVLLFVFSMMLLIISPNIISILLGWDGLGLVSYCLVIYYQNLKSYNAGMLTALSNRIGDVFILMVISWMMNYGSWNYIFYLEMMNNDWEMMMISSMIIMAAMTKSAQIPFSSWLPAAMAAPTPVSALVHSSTLVTAGVYLLIRFNLLLVNTLFLKILLLLSGLTMFMAGISANYEFDLKKIIALSTLSQLGLMMSILSMGLPKLAFFHLLTHAMFKALLFMCAGVIIHLMNDMQDIRYMGGISFYVPLTSLCMNISNMALCGIPFLAGFYSKDLILEMVSFSNLNIMVFFLYYVSTGLTMYYSMRLSMYLMVNDFNLMSIYNLYDEDYTMLKSMFTLLFMSIISGSFLSWMIFSYPYMIYLPFNLKMMVIYVSMIGGILGYLISNMKIYSVNKFIMTYSLSNFLCCMWFMPNLSTYGVSYFFLNYGQSLLKNIDLGWSELYSGWGIMDILKKYSIFYNMYQMNNFKIYLFSFILWMIINLFMMLIFN</sequence>
<evidence type="ECO:0000256" key="5">
    <source>
        <dbReference type="ARBA" id="ARBA00022448"/>
    </source>
</evidence>
<dbReference type="EMBL" id="MW719565">
    <property type="protein sequence ID" value="UHA56193.1"/>
    <property type="molecule type" value="Genomic_DNA"/>
</dbReference>
<evidence type="ECO:0000259" key="18">
    <source>
        <dbReference type="Pfam" id="PF00361"/>
    </source>
</evidence>
<evidence type="ECO:0000256" key="17">
    <source>
        <dbReference type="RuleBase" id="RU003404"/>
    </source>
</evidence>
<dbReference type="PANTHER" id="PTHR42829:SF2">
    <property type="entry name" value="NADH-UBIQUINONE OXIDOREDUCTASE CHAIN 5"/>
    <property type="match status" value="1"/>
</dbReference>
<comment type="subcellular location">
    <subcellularLocation>
        <location evidence="2">Mitochondrion inner membrane</location>
        <topology evidence="2">Multi-pass membrane protein</topology>
    </subcellularLocation>
</comment>
<feature type="transmembrane region" description="Helical" evidence="17">
    <location>
        <begin position="459"/>
        <end position="477"/>
    </location>
</feature>
<dbReference type="GO" id="GO:0042773">
    <property type="term" value="P:ATP synthesis coupled electron transport"/>
    <property type="evidence" value="ECO:0007669"/>
    <property type="project" value="InterPro"/>
</dbReference>
<evidence type="ECO:0000256" key="15">
    <source>
        <dbReference type="ARBA" id="ARBA00023136"/>
    </source>
</evidence>
<feature type="transmembrane region" description="Helical" evidence="17">
    <location>
        <begin position="246"/>
        <end position="268"/>
    </location>
</feature>
<dbReference type="Pfam" id="PF06455">
    <property type="entry name" value="NADH5_C"/>
    <property type="match status" value="1"/>
</dbReference>
<keyword evidence="5 17" id="KW-0813">Transport</keyword>
<feature type="domain" description="NADH:quinone oxidoreductase/Mrp antiporter transmembrane" evidence="18">
    <location>
        <begin position="109"/>
        <end position="390"/>
    </location>
</feature>
<keyword evidence="10" id="KW-0249">Electron transport</keyword>
<evidence type="ECO:0000259" key="20">
    <source>
        <dbReference type="Pfam" id="PF06455"/>
    </source>
</evidence>
<evidence type="ECO:0000256" key="11">
    <source>
        <dbReference type="ARBA" id="ARBA00022989"/>
    </source>
</evidence>
<keyword evidence="11 17" id="KW-1133">Transmembrane helix</keyword>
<dbReference type="GO" id="GO:0015990">
    <property type="term" value="P:electron transport coupled proton transport"/>
    <property type="evidence" value="ECO:0007669"/>
    <property type="project" value="TreeGrafter"/>
</dbReference>
<keyword evidence="13 17" id="KW-0830">Ubiquinone</keyword>
<keyword evidence="9" id="KW-1278">Translocase</keyword>
<feature type="transmembrane region" description="Helical" evidence="17">
    <location>
        <begin position="307"/>
        <end position="324"/>
    </location>
</feature>
<comment type="similarity">
    <text evidence="17">Belongs to the complex I subunit 5 family.</text>
</comment>
<evidence type="ECO:0000256" key="13">
    <source>
        <dbReference type="ARBA" id="ARBA00023075"/>
    </source>
</evidence>
<feature type="domain" description="NADH-Ubiquinone oxidoreductase (complex I) chain 5 N-terminal" evidence="19">
    <location>
        <begin position="44"/>
        <end position="92"/>
    </location>
</feature>
<feature type="transmembrane region" description="Helical" evidence="17">
    <location>
        <begin position="489"/>
        <end position="517"/>
    </location>
</feature>
<feature type="transmembrane region" description="Helical" evidence="17">
    <location>
        <begin position="154"/>
        <end position="174"/>
    </location>
</feature>
<dbReference type="Pfam" id="PF00662">
    <property type="entry name" value="Proton_antipo_N"/>
    <property type="match status" value="1"/>
</dbReference>